<dbReference type="Proteomes" id="UP001362999">
    <property type="component" value="Unassembled WGS sequence"/>
</dbReference>
<keyword evidence="2" id="KW-1185">Reference proteome</keyword>
<name>A0AAW0ADV2_9AGAR</name>
<proteinExistence type="predicted"/>
<sequence length="247" mass="28134">MHIQAKCEIIVNRNRTEGFHQQDKLRARDWTRSHKLRAEFTGGQISGAKEVRGESTWPMAGTMLNLTVRANSEPREHIHARWGAHGTASKVNSILHYAVITIRLRNSVERLLYRSVWRQRSEPFMVICCAKAVQNYHIWDDLVKITCFSDFAVPALGGSPRPEKSETPWEKKIPNKLQKFSSVRKSSVGEVALYKPLRGGLQSVLIPVVELSFSLCDLMPKLPGALQHFPIDSTTWVWAITPKRIVR</sequence>
<evidence type="ECO:0000313" key="2">
    <source>
        <dbReference type="Proteomes" id="UP001362999"/>
    </source>
</evidence>
<dbReference type="EMBL" id="JAWWNJ010000072">
    <property type="protein sequence ID" value="KAK7007184.1"/>
    <property type="molecule type" value="Genomic_DNA"/>
</dbReference>
<dbReference type="AlphaFoldDB" id="A0AAW0ADV2"/>
<evidence type="ECO:0000313" key="1">
    <source>
        <dbReference type="EMBL" id="KAK7007184.1"/>
    </source>
</evidence>
<comment type="caution">
    <text evidence="1">The sequence shown here is derived from an EMBL/GenBank/DDBJ whole genome shotgun (WGS) entry which is preliminary data.</text>
</comment>
<reference evidence="1 2" key="1">
    <citation type="journal article" date="2024" name="J Genomics">
        <title>Draft genome sequencing and assembly of Favolaschia claudopus CIRM-BRFM 2984 isolated from oak limbs.</title>
        <authorList>
            <person name="Navarro D."/>
            <person name="Drula E."/>
            <person name="Chaduli D."/>
            <person name="Cazenave R."/>
            <person name="Ahrendt S."/>
            <person name="Wang J."/>
            <person name="Lipzen A."/>
            <person name="Daum C."/>
            <person name="Barry K."/>
            <person name="Grigoriev I.V."/>
            <person name="Favel A."/>
            <person name="Rosso M.N."/>
            <person name="Martin F."/>
        </authorList>
    </citation>
    <scope>NUCLEOTIDE SEQUENCE [LARGE SCALE GENOMIC DNA]</scope>
    <source>
        <strain evidence="1 2">CIRM-BRFM 2984</strain>
    </source>
</reference>
<protein>
    <submittedName>
        <fullName evidence="1">Uncharacterized protein</fullName>
    </submittedName>
</protein>
<organism evidence="1 2">
    <name type="scientific">Favolaschia claudopus</name>
    <dbReference type="NCBI Taxonomy" id="2862362"/>
    <lineage>
        <taxon>Eukaryota</taxon>
        <taxon>Fungi</taxon>
        <taxon>Dikarya</taxon>
        <taxon>Basidiomycota</taxon>
        <taxon>Agaricomycotina</taxon>
        <taxon>Agaricomycetes</taxon>
        <taxon>Agaricomycetidae</taxon>
        <taxon>Agaricales</taxon>
        <taxon>Marasmiineae</taxon>
        <taxon>Mycenaceae</taxon>
        <taxon>Favolaschia</taxon>
    </lineage>
</organism>
<accession>A0AAW0ADV2</accession>
<gene>
    <name evidence="1" type="ORF">R3P38DRAFT_2793050</name>
</gene>